<feature type="region of interest" description="Disordered" evidence="1">
    <location>
        <begin position="1"/>
        <end position="218"/>
    </location>
</feature>
<dbReference type="EMBL" id="JBICBT010000735">
    <property type="protein sequence ID" value="KAL3103493.1"/>
    <property type="molecule type" value="Genomic_DNA"/>
</dbReference>
<reference evidence="3 4" key="1">
    <citation type="submission" date="2024-10" db="EMBL/GenBank/DDBJ databases">
        <authorList>
            <person name="Kim D."/>
        </authorList>
    </citation>
    <scope>NUCLEOTIDE SEQUENCE [LARGE SCALE GENOMIC DNA]</scope>
    <source>
        <strain evidence="3">BH-2024</strain>
    </source>
</reference>
<feature type="compositionally biased region" description="Basic and acidic residues" evidence="1">
    <location>
        <begin position="1"/>
        <end position="51"/>
    </location>
</feature>
<proteinExistence type="predicted"/>
<feature type="region of interest" description="Disordered" evidence="1">
    <location>
        <begin position="559"/>
        <end position="610"/>
    </location>
</feature>
<protein>
    <recommendedName>
        <fullName evidence="2">Cation channel complex component UNC80 N-terminal domain-containing protein</fullName>
    </recommendedName>
</protein>
<organism evidence="3 4">
    <name type="scientific">Heterodera trifolii</name>
    <dbReference type="NCBI Taxonomy" id="157864"/>
    <lineage>
        <taxon>Eukaryota</taxon>
        <taxon>Metazoa</taxon>
        <taxon>Ecdysozoa</taxon>
        <taxon>Nematoda</taxon>
        <taxon>Chromadorea</taxon>
        <taxon>Rhabditida</taxon>
        <taxon>Tylenchina</taxon>
        <taxon>Tylenchomorpha</taxon>
        <taxon>Tylenchoidea</taxon>
        <taxon>Heteroderidae</taxon>
        <taxon>Heteroderinae</taxon>
        <taxon>Heterodera</taxon>
    </lineage>
</organism>
<dbReference type="Pfam" id="PF15778">
    <property type="entry name" value="UNC80_N"/>
    <property type="match status" value="1"/>
</dbReference>
<dbReference type="AlphaFoldDB" id="A0ABD2KL42"/>
<feature type="compositionally biased region" description="Basic residues" evidence="1">
    <location>
        <begin position="154"/>
        <end position="186"/>
    </location>
</feature>
<feature type="compositionally biased region" description="Polar residues" evidence="1">
    <location>
        <begin position="567"/>
        <end position="577"/>
    </location>
</feature>
<feature type="domain" description="Cation channel complex component UNC80 N-terminal" evidence="2">
    <location>
        <begin position="251"/>
        <end position="445"/>
    </location>
</feature>
<evidence type="ECO:0000313" key="4">
    <source>
        <dbReference type="Proteomes" id="UP001620626"/>
    </source>
</evidence>
<evidence type="ECO:0000313" key="3">
    <source>
        <dbReference type="EMBL" id="KAL3103493.1"/>
    </source>
</evidence>
<feature type="compositionally biased region" description="Basic and acidic residues" evidence="1">
    <location>
        <begin position="58"/>
        <end position="153"/>
    </location>
</feature>
<dbReference type="Proteomes" id="UP001620626">
    <property type="component" value="Unassembled WGS sequence"/>
</dbReference>
<feature type="region of interest" description="Disordered" evidence="1">
    <location>
        <begin position="482"/>
        <end position="505"/>
    </location>
</feature>
<gene>
    <name evidence="3" type="ORF">niasHT_025360</name>
</gene>
<dbReference type="PANTHER" id="PTHR31781">
    <property type="entry name" value="UNC80"/>
    <property type="match status" value="1"/>
</dbReference>
<feature type="compositionally biased region" description="Polar residues" evidence="1">
    <location>
        <begin position="496"/>
        <end position="505"/>
    </location>
</feature>
<feature type="compositionally biased region" description="Basic and acidic residues" evidence="1">
    <location>
        <begin position="585"/>
        <end position="599"/>
    </location>
</feature>
<dbReference type="PANTHER" id="PTHR31781:SF1">
    <property type="entry name" value="PROTEIN UNC-80 HOMOLOG"/>
    <property type="match status" value="1"/>
</dbReference>
<keyword evidence="4" id="KW-1185">Reference proteome</keyword>
<dbReference type="InterPro" id="IPR031542">
    <property type="entry name" value="UNC80_N"/>
</dbReference>
<sequence>MRRKKGEENEKVRGKEKQRGKGKTTEEKPRGKRKTTEEKPRGKRKTTEEKPRGKRKTEKTTEEKPRGKRKTTEEKPRGKRKTTEEKPRGKRKTTEEKPRGKGKAMEEKPRGKGKTMEEKPRGRGKAMEEKPREREKAMEEKPRGKGKTMEEKKRGGRRKAGRGKAGRGRGRGKERKRTAAQKRRRGTPPETTEINRGRIGQRKTLLDSPHRPSAPSHGTVQLLMMPLSAIVTGESFCSLRRAADEDTESEPIPLPIQSFLWRQTHPFLGARVSKLQDASCMTFERVIVQNILHGISPSLSDAIGSVSRWSLVRAAFPHIVQCCAALLTERCAEEEDVPMSGSLVKSLYILHWLIIDAAAECNENNLTNDSAPCGGGGGMPNVRQLTYSVSSVQLFVYLLAPLFGIVREDEIKGHYRLESGVRLWQCLWQSRLPELICFCAPVKQRRTQMPQINSTTPWAKRAQSTAAEQGIYIGDNKPSASLSSVSGVSGRRQSQLPPVTSSSQPMDFTGYQTHLIPPPKPPRTDAKVLKELEEAKHRTGESGGDGTAAATIVRSVSDYKASEHQKQQQLLTKSHTTGEGFGDGSARKAAEGQRNRYKEEEEPLSPDLLPGTGEEGCLGIRAIEVIVAVCQNFLKAMPKRQLPN</sequence>
<evidence type="ECO:0000256" key="1">
    <source>
        <dbReference type="SAM" id="MobiDB-lite"/>
    </source>
</evidence>
<accession>A0ABD2KL42</accession>
<feature type="compositionally biased region" description="Low complexity" evidence="1">
    <location>
        <begin position="482"/>
        <end position="495"/>
    </location>
</feature>
<evidence type="ECO:0000259" key="2">
    <source>
        <dbReference type="Pfam" id="PF15778"/>
    </source>
</evidence>
<comment type="caution">
    <text evidence="3">The sequence shown here is derived from an EMBL/GenBank/DDBJ whole genome shotgun (WGS) entry which is preliminary data.</text>
</comment>
<name>A0ABD2KL42_9BILA</name>